<reference evidence="1 2" key="1">
    <citation type="submission" date="2018-11" db="EMBL/GenBank/DDBJ databases">
        <title>Mesobaculum littorinae gen. nov., sp. nov., isolated from Littorina scabra that represents a novel genus of the order Rhodobacteraceae.</title>
        <authorList>
            <person name="Li F."/>
        </authorList>
    </citation>
    <scope>NUCLEOTIDE SEQUENCE [LARGE SCALE GENOMIC DNA]</scope>
    <source>
        <strain evidence="1 2">M0103</strain>
    </source>
</reference>
<keyword evidence="2" id="KW-1185">Reference proteome</keyword>
<evidence type="ECO:0000313" key="1">
    <source>
        <dbReference type="EMBL" id="RVV98998.1"/>
    </source>
</evidence>
<gene>
    <name evidence="1" type="ORF">EKE94_08965</name>
</gene>
<comment type="caution">
    <text evidence="1">The sequence shown here is derived from an EMBL/GenBank/DDBJ whole genome shotgun (WGS) entry which is preliminary data.</text>
</comment>
<accession>A0A438AJX9</accession>
<protein>
    <recommendedName>
        <fullName evidence="3">Phage gp6-like head-tail connector protein</fullName>
    </recommendedName>
</protein>
<dbReference type="InterPro" id="IPR011738">
    <property type="entry name" value="Phage_CHP"/>
</dbReference>
<proteinExistence type="predicted"/>
<dbReference type="AlphaFoldDB" id="A0A438AJX9"/>
<dbReference type="Proteomes" id="UP000285908">
    <property type="component" value="Unassembled WGS sequence"/>
</dbReference>
<evidence type="ECO:0000313" key="2">
    <source>
        <dbReference type="Proteomes" id="UP000285908"/>
    </source>
</evidence>
<evidence type="ECO:0008006" key="3">
    <source>
        <dbReference type="Google" id="ProtNLM"/>
    </source>
</evidence>
<sequence>MILTDLSGVPEADLPVEALRAQLRLGTGFADDGIQDPVLLACLRAALTRLETRLGKAVLRRRFRWRVEAWRDLARFDLPLAPAVSVESFVIHDRGGTVRSIAPDRYRLVPDTHRPAVVATGFALPTIPVGGAAEVVFDAGYGAAWDAVPGDLAQAVLMLAADLYDGRGGAGGDAALPAGVAELTSAYRPLRLFGGRA</sequence>
<dbReference type="RefSeq" id="WP_127906231.1">
    <property type="nucleotide sequence ID" value="NZ_RQXX01000002.1"/>
</dbReference>
<dbReference type="Gene3D" id="1.10.3230.30">
    <property type="entry name" value="Phage gp6-like head-tail connector protein"/>
    <property type="match status" value="1"/>
</dbReference>
<dbReference type="OrthoDB" id="8478788at2"/>
<organism evidence="1 2">
    <name type="scientific">Mesobaculum littorinae</name>
    <dbReference type="NCBI Taxonomy" id="2486419"/>
    <lineage>
        <taxon>Bacteria</taxon>
        <taxon>Pseudomonadati</taxon>
        <taxon>Pseudomonadota</taxon>
        <taxon>Alphaproteobacteria</taxon>
        <taxon>Rhodobacterales</taxon>
        <taxon>Roseobacteraceae</taxon>
        <taxon>Mesobaculum</taxon>
    </lineage>
</organism>
<dbReference type="NCBIfam" id="TIGR02215">
    <property type="entry name" value="phage_chp_gp8"/>
    <property type="match status" value="1"/>
</dbReference>
<name>A0A438AJX9_9RHOB</name>
<dbReference type="EMBL" id="RQXX01000002">
    <property type="protein sequence ID" value="RVV98998.1"/>
    <property type="molecule type" value="Genomic_DNA"/>
</dbReference>